<keyword evidence="3" id="KW-0808">Transferase</keyword>
<dbReference type="PRINTS" id="PR00507">
    <property type="entry name" value="N12N6MTFRASE"/>
</dbReference>
<gene>
    <name evidence="10" type="ORF">SAMN04490178_101385</name>
</gene>
<name>A0A1H8PA31_9FIRM</name>
<evidence type="ECO:0000256" key="5">
    <source>
        <dbReference type="ARBA" id="ARBA00022747"/>
    </source>
</evidence>
<dbReference type="Pfam" id="PF07669">
    <property type="entry name" value="Eco57I"/>
    <property type="match status" value="1"/>
</dbReference>
<feature type="domain" description="Type II methyltransferase M.TaqI-like" evidence="8">
    <location>
        <begin position="191"/>
        <end position="350"/>
    </location>
</feature>
<dbReference type="PANTHER" id="PTHR33841">
    <property type="entry name" value="DNA METHYLTRANSFERASE YEEA-RELATED"/>
    <property type="match status" value="1"/>
</dbReference>
<dbReference type="GO" id="GO:0032259">
    <property type="term" value="P:methylation"/>
    <property type="evidence" value="ECO:0007669"/>
    <property type="project" value="UniProtKB-KW"/>
</dbReference>
<dbReference type="Proteomes" id="UP000198847">
    <property type="component" value="Unassembled WGS sequence"/>
</dbReference>
<dbReference type="GO" id="GO:0003677">
    <property type="term" value="F:DNA binding"/>
    <property type="evidence" value="ECO:0007669"/>
    <property type="project" value="UniProtKB-KW"/>
</dbReference>
<evidence type="ECO:0000256" key="2">
    <source>
        <dbReference type="ARBA" id="ARBA00022603"/>
    </source>
</evidence>
<organism evidence="10 11">
    <name type="scientific">Propionispora vibrioides</name>
    <dbReference type="NCBI Taxonomy" id="112903"/>
    <lineage>
        <taxon>Bacteria</taxon>
        <taxon>Bacillati</taxon>
        <taxon>Bacillota</taxon>
        <taxon>Negativicutes</taxon>
        <taxon>Selenomonadales</taxon>
        <taxon>Sporomusaceae</taxon>
        <taxon>Propionispora</taxon>
    </lineage>
</organism>
<dbReference type="PANTHER" id="PTHR33841:SF1">
    <property type="entry name" value="DNA METHYLTRANSFERASE A"/>
    <property type="match status" value="1"/>
</dbReference>
<dbReference type="InterPro" id="IPR025931">
    <property type="entry name" value="TaqI_C"/>
</dbReference>
<evidence type="ECO:0000259" key="9">
    <source>
        <dbReference type="Pfam" id="PF12950"/>
    </source>
</evidence>
<reference evidence="10 11" key="1">
    <citation type="submission" date="2016-10" db="EMBL/GenBank/DDBJ databases">
        <authorList>
            <person name="de Groot N.N."/>
        </authorList>
    </citation>
    <scope>NUCLEOTIDE SEQUENCE [LARGE SCALE GENOMIC DNA]</scope>
    <source>
        <strain evidence="10 11">DSM 13305</strain>
    </source>
</reference>
<accession>A0A1H8PA31</accession>
<keyword evidence="2" id="KW-0489">Methyltransferase</keyword>
<evidence type="ECO:0000256" key="1">
    <source>
        <dbReference type="ARBA" id="ARBA00011900"/>
    </source>
</evidence>
<dbReference type="InterPro" id="IPR011639">
    <property type="entry name" value="MethylTrfase_TaqI-like_dom"/>
</dbReference>
<dbReference type="Pfam" id="PF12950">
    <property type="entry name" value="TaqI_C"/>
    <property type="match status" value="1"/>
</dbReference>
<dbReference type="OrthoDB" id="9814572at2"/>
<dbReference type="SUPFAM" id="SSF53335">
    <property type="entry name" value="S-adenosyl-L-methionine-dependent methyltransferases"/>
    <property type="match status" value="1"/>
</dbReference>
<dbReference type="AlphaFoldDB" id="A0A1H8PA31"/>
<comment type="catalytic activity">
    <reaction evidence="7">
        <text>a 2'-deoxyadenosine in DNA + S-adenosyl-L-methionine = an N(6)-methyl-2'-deoxyadenosine in DNA + S-adenosyl-L-homocysteine + H(+)</text>
        <dbReference type="Rhea" id="RHEA:15197"/>
        <dbReference type="Rhea" id="RHEA-COMP:12418"/>
        <dbReference type="Rhea" id="RHEA-COMP:12419"/>
        <dbReference type="ChEBI" id="CHEBI:15378"/>
        <dbReference type="ChEBI" id="CHEBI:57856"/>
        <dbReference type="ChEBI" id="CHEBI:59789"/>
        <dbReference type="ChEBI" id="CHEBI:90615"/>
        <dbReference type="ChEBI" id="CHEBI:90616"/>
        <dbReference type="EC" id="2.1.1.72"/>
    </reaction>
</comment>
<dbReference type="EMBL" id="FODY01000001">
    <property type="protein sequence ID" value="SEO38765.1"/>
    <property type="molecule type" value="Genomic_DNA"/>
</dbReference>
<protein>
    <recommendedName>
        <fullName evidence="1">site-specific DNA-methyltransferase (adenine-specific)</fullName>
        <ecNumber evidence="1">2.1.1.72</ecNumber>
    </recommendedName>
</protein>
<evidence type="ECO:0000256" key="3">
    <source>
        <dbReference type="ARBA" id="ARBA00022679"/>
    </source>
</evidence>
<proteinExistence type="predicted"/>
<evidence type="ECO:0000313" key="11">
    <source>
        <dbReference type="Proteomes" id="UP000198847"/>
    </source>
</evidence>
<dbReference type="InterPro" id="IPR029063">
    <property type="entry name" value="SAM-dependent_MTases_sf"/>
</dbReference>
<evidence type="ECO:0000259" key="8">
    <source>
        <dbReference type="Pfam" id="PF07669"/>
    </source>
</evidence>
<feature type="domain" description="TaqI-like C-terminal specificity" evidence="9">
    <location>
        <begin position="464"/>
        <end position="577"/>
    </location>
</feature>
<dbReference type="InterPro" id="IPR050953">
    <property type="entry name" value="N4_N6_ade-DNA_methylase"/>
</dbReference>
<keyword evidence="5" id="KW-0680">Restriction system</keyword>
<dbReference type="GO" id="GO:0009007">
    <property type="term" value="F:site-specific DNA-methyltransferase (adenine-specific) activity"/>
    <property type="evidence" value="ECO:0007669"/>
    <property type="project" value="UniProtKB-EC"/>
</dbReference>
<evidence type="ECO:0000256" key="4">
    <source>
        <dbReference type="ARBA" id="ARBA00022691"/>
    </source>
</evidence>
<evidence type="ECO:0000256" key="6">
    <source>
        <dbReference type="ARBA" id="ARBA00023125"/>
    </source>
</evidence>
<evidence type="ECO:0000256" key="7">
    <source>
        <dbReference type="ARBA" id="ARBA00047942"/>
    </source>
</evidence>
<dbReference type="EC" id="2.1.1.72" evidence="1"/>
<sequence length="650" mass="73607">MNWKKFMAEYQEVREWLERQGAADAGACMMKILALLLAGHRKPSDILYRAVHTGSLRDILAEPLAEVKQEFVVPADIQKLLLHWAVTLPAQDVTLLGEIHERTCLARKTQGVYYTPKPIVDFIMDHTLACLDVIQNPDAKILDPACGCGFFLVKAYDVLFAKFRAARSMLQQRYAARDWSDEGIHRQIIGKNIWGADIDSRAAAIACLSLQLRFPKARHLLPANVIVFDSLRRPEDCAELPVAIREFWAADYACVIGNPPYVSFGMRGAGRLEAAYRDYLRQAYAATAEYKLSYYVLFLQRGIELLQAGGRLGFIVPDSFLLGRYYSKIRKYILDNTAIERLAHIAASVFKSASTGYSTIVILQKGKAGENHQSRIVKIDDMRGLQADRVACQYEQRYFSNLPHYRFRIFFDLRIKRIIDKLDNIGTPLRHFASGHTGIRSLSKQADIIAKTSRGVTWQRGLVSGGQLSRYGIRYEGHWLNIDGTKLYKGGWRPDVVQQYKILVRQTGYTLTACTDPDGYYHLNNIHSFVANSGVCADYLLILMNSRLLSFYYHAVSVEYGRAMAQTDIESLECLPVIVNEEINGQAPELVKTMLDCVQRQDRGERTPALQAQALDDYFNQLVYKIYGLTDTEVALAEAYEAALCTKRSR</sequence>
<dbReference type="Gene3D" id="3.40.50.150">
    <property type="entry name" value="Vaccinia Virus protein VP39"/>
    <property type="match status" value="1"/>
</dbReference>
<dbReference type="RefSeq" id="WP_091743694.1">
    <property type="nucleotide sequence ID" value="NZ_FODY01000001.1"/>
</dbReference>
<keyword evidence="11" id="KW-1185">Reference proteome</keyword>
<keyword evidence="6" id="KW-0238">DNA-binding</keyword>
<dbReference type="GO" id="GO:0009307">
    <property type="term" value="P:DNA restriction-modification system"/>
    <property type="evidence" value="ECO:0007669"/>
    <property type="project" value="UniProtKB-KW"/>
</dbReference>
<dbReference type="STRING" id="112903.SAMN04490178_101385"/>
<keyword evidence="4" id="KW-0949">S-adenosyl-L-methionine</keyword>
<evidence type="ECO:0000313" key="10">
    <source>
        <dbReference type="EMBL" id="SEO38765.1"/>
    </source>
</evidence>